<dbReference type="PANTHER" id="PTHR10292">
    <property type="entry name" value="CLATHRIN HEAVY CHAIN RELATED"/>
    <property type="match status" value="1"/>
</dbReference>
<dbReference type="SMART" id="SM00299">
    <property type="entry name" value="CLH"/>
    <property type="match status" value="3"/>
</dbReference>
<dbReference type="GO" id="GO:0032051">
    <property type="term" value="F:clathrin light chain binding"/>
    <property type="evidence" value="ECO:0007669"/>
    <property type="project" value="TreeGrafter"/>
</dbReference>
<dbReference type="PANTHER" id="PTHR10292:SF6">
    <property type="entry name" value="CLATHRIN HEAVY CHAIN 2"/>
    <property type="match status" value="1"/>
</dbReference>
<evidence type="ECO:0000256" key="5">
    <source>
        <dbReference type="ARBA" id="ARBA00023136"/>
    </source>
</evidence>
<dbReference type="FunFam" id="1.25.40.10:FF:000007">
    <property type="entry name" value="Clathrin heavy chain"/>
    <property type="match status" value="1"/>
</dbReference>
<evidence type="ECO:0000259" key="9">
    <source>
        <dbReference type="Pfam" id="PF09268"/>
    </source>
</evidence>
<dbReference type="SUPFAM" id="SSF48371">
    <property type="entry name" value="ARM repeat"/>
    <property type="match status" value="3"/>
</dbReference>
<feature type="domain" description="Clathrin heavy chain linker core motif" evidence="9">
    <location>
        <begin position="176"/>
        <end position="199"/>
    </location>
</feature>
<accession>A0A7K7D410</accession>
<dbReference type="InterPro" id="IPR012331">
    <property type="entry name" value="Clathrin_H-chain_linker"/>
</dbReference>
<dbReference type="GO" id="GO:0045334">
    <property type="term" value="C:clathrin-coated endocytic vesicle"/>
    <property type="evidence" value="ECO:0007669"/>
    <property type="project" value="TreeGrafter"/>
</dbReference>
<comment type="subcellular location">
    <subcellularLocation>
        <location evidence="1">Cytoplasmic vesicle membrane</location>
        <topology evidence="1">Peripheral membrane protein</topology>
        <orientation evidence="1">Cytoplasmic side</orientation>
    </subcellularLocation>
    <subcellularLocation>
        <location evidence="2">Membrane</location>
        <location evidence="2">Coated pit</location>
        <topology evidence="2">Peripheral membrane protein</topology>
        <orientation evidence="2">Cytoplasmic side</orientation>
    </subcellularLocation>
</comment>
<dbReference type="InterPro" id="IPR015348">
    <property type="entry name" value="Clathrin_H-chain_linker_core"/>
</dbReference>
<feature type="non-terminal residue" evidence="10">
    <location>
        <position position="775"/>
    </location>
</feature>
<dbReference type="GO" id="GO:0071439">
    <property type="term" value="C:clathrin complex"/>
    <property type="evidence" value="ECO:0007669"/>
    <property type="project" value="TreeGrafter"/>
</dbReference>
<keyword evidence="5" id="KW-0472">Membrane</keyword>
<protein>
    <submittedName>
        <fullName evidence="10">CLH1 protein</fullName>
    </submittedName>
</protein>
<dbReference type="Proteomes" id="UP000578259">
    <property type="component" value="Unassembled WGS sequence"/>
</dbReference>
<dbReference type="Gene3D" id="1.25.40.10">
    <property type="entry name" value="Tetratricopeptide repeat domain"/>
    <property type="match status" value="1"/>
</dbReference>
<evidence type="ECO:0000313" key="11">
    <source>
        <dbReference type="Proteomes" id="UP000578259"/>
    </source>
</evidence>
<organism evidence="10 11">
    <name type="scientific">Pheucticus melanocephalus</name>
    <name type="common">Black-headed grosbeak</name>
    <name type="synonym">Guiraca melanocephala</name>
    <dbReference type="NCBI Taxonomy" id="371919"/>
    <lineage>
        <taxon>Eukaryota</taxon>
        <taxon>Metazoa</taxon>
        <taxon>Chordata</taxon>
        <taxon>Craniata</taxon>
        <taxon>Vertebrata</taxon>
        <taxon>Euteleostomi</taxon>
        <taxon>Archelosauria</taxon>
        <taxon>Archosauria</taxon>
        <taxon>Dinosauria</taxon>
        <taxon>Saurischia</taxon>
        <taxon>Theropoda</taxon>
        <taxon>Coelurosauria</taxon>
        <taxon>Aves</taxon>
        <taxon>Neognathae</taxon>
        <taxon>Neoaves</taxon>
        <taxon>Telluraves</taxon>
        <taxon>Australaves</taxon>
        <taxon>Passeriformes</taxon>
        <taxon>Cardinalidae</taxon>
        <taxon>Pheucticus</taxon>
    </lineage>
</organism>
<dbReference type="InterPro" id="IPR055358">
    <property type="entry name" value="CHCR"/>
</dbReference>
<feature type="repeat" description="CHCR" evidence="8">
    <location>
        <begin position="378"/>
        <end position="524"/>
    </location>
</feature>
<dbReference type="Gene3D" id="1.25.40.30">
    <property type="match status" value="1"/>
</dbReference>
<comment type="caution">
    <text evidence="10">The sequence shown here is derived from an EMBL/GenBank/DDBJ whole genome shotgun (WGS) entry which is preliminary data.</text>
</comment>
<dbReference type="Pfam" id="PF13838">
    <property type="entry name" value="Clathrin_H_link"/>
    <property type="match status" value="1"/>
</dbReference>
<dbReference type="EMBL" id="VZSJ01000867">
    <property type="protein sequence ID" value="NWY26840.1"/>
    <property type="molecule type" value="Genomic_DNA"/>
</dbReference>
<feature type="non-terminal residue" evidence="10">
    <location>
        <position position="1"/>
    </location>
</feature>
<reference evidence="10 11" key="1">
    <citation type="submission" date="2019-09" db="EMBL/GenBank/DDBJ databases">
        <title>Bird 10,000 Genomes (B10K) Project - Family phase.</title>
        <authorList>
            <person name="Zhang G."/>
        </authorList>
    </citation>
    <scope>NUCLEOTIDE SEQUENCE [LARGE SCALE GENOMIC DNA]</scope>
    <source>
        <strain evidence="10">OUT-0018</strain>
        <tissue evidence="10">Muscle</tissue>
    </source>
</reference>
<evidence type="ECO:0000256" key="2">
    <source>
        <dbReference type="ARBA" id="ARBA00004277"/>
    </source>
</evidence>
<sequence length="775" mass="87844">MEGESQPQKMFDRHASLAGCQIINYRTDEHQKWLLLIGISAQQNRVVGAMQLYSVDRKVSQPIEGHAAAFAEFKIEGNAKPSTLFCFAVRSPAGGKLHIIEVGQPATGNQPFVKKAVDVFFPPEAQTDFPVAMQVNSFTDELHSHFVVVFYSSCGKDITPQCASCPFQVLSVCVEEDNIVNYATNVLQNPDLGLRMAIRSNLAGAEELFARKFNTLFAQGNYADAAKVAASAPKGILRTSDTIRKFQSVPAQPGQASPLLQYFGILLDQGQLNKFESLELCRPVLQQGRKQLLEKWLKEDKVGSIVMLAYFCCLLTVDVYLRANVPNKVIQCFAETGQFQKIVLYAKKVGYTPDWIFLLRSVMRVSPEQGLQFSQMLVQDEEPLANINQIVDVFMEHSLLQQCTSFLLDALKNNRPAEGHLQTRLLEMNLIHAPQVADAILGNQMFTHYDRAHVAQLCEKAGLLQRALEHYTDLYDIKRAVVHTHLLNPEWLVNFFGSLSVEDSVECLRAMLSANIRQNLQLCVQVASKYHEQLGTQSLVELFESFKSYEGLFYFLGSIVNFSQDPDVHFKYIQAACKTGQIKEVERICRESNCYNPERVKNFLKEAKLTDQLPLIIVCDRFDFVHDLVLYLYRNNLQKYIEIYVQKVNPSRIPAVVGGLLDVDCSEDVIKNLIMVVRGQFSTDELVAEVEKRNRLKLLLPWLESRIHEGCEEPATHNALAKIYIDSNNNPERFLRENPYYDSRVVGKYCEKRDPHLACVAYERGQCDLELIKVS</sequence>
<feature type="repeat" description="CHCR" evidence="8">
    <location>
        <begin position="527"/>
        <end position="669"/>
    </location>
</feature>
<dbReference type="GO" id="GO:0030132">
    <property type="term" value="C:clathrin coat of coated pit"/>
    <property type="evidence" value="ECO:0007669"/>
    <property type="project" value="InterPro"/>
</dbReference>
<proteinExistence type="inferred from homology"/>
<keyword evidence="11" id="KW-1185">Reference proteome</keyword>
<keyword evidence="6" id="KW-0168">Coated pit</keyword>
<evidence type="ECO:0000256" key="6">
    <source>
        <dbReference type="ARBA" id="ARBA00023176"/>
    </source>
</evidence>
<dbReference type="GO" id="GO:0030130">
    <property type="term" value="C:clathrin coat of trans-Golgi network vesicle"/>
    <property type="evidence" value="ECO:0007669"/>
    <property type="project" value="InterPro"/>
</dbReference>
<dbReference type="Pfam" id="PF00637">
    <property type="entry name" value="Clathrin"/>
    <property type="match status" value="3"/>
</dbReference>
<dbReference type="InterPro" id="IPR016024">
    <property type="entry name" value="ARM-type_fold"/>
</dbReference>
<dbReference type="GO" id="GO:0070062">
    <property type="term" value="C:extracellular exosome"/>
    <property type="evidence" value="ECO:0007669"/>
    <property type="project" value="TreeGrafter"/>
</dbReference>
<evidence type="ECO:0000313" key="10">
    <source>
        <dbReference type="EMBL" id="NWY26840.1"/>
    </source>
</evidence>
<dbReference type="InterPro" id="IPR016025">
    <property type="entry name" value="Clathrin_H-chain_N"/>
</dbReference>
<comment type="similarity">
    <text evidence="3">Belongs to the clathrin heavy chain family.</text>
</comment>
<dbReference type="Pfam" id="PF09268">
    <property type="entry name" value="Clathrin-link"/>
    <property type="match status" value="1"/>
</dbReference>
<dbReference type="InterPro" id="IPR011990">
    <property type="entry name" value="TPR-like_helical_dom_sf"/>
</dbReference>
<dbReference type="PROSITE" id="PS50236">
    <property type="entry name" value="CHCR"/>
    <property type="match status" value="3"/>
</dbReference>
<dbReference type="FunFam" id="1.25.40.10:FF:000009">
    <property type="entry name" value="Clathrin heavy chain"/>
    <property type="match status" value="1"/>
</dbReference>
<gene>
    <name evidence="10" type="primary">Cltc_0</name>
    <name evidence="10" type="ORF">PHEMEL_R13099</name>
</gene>
<dbReference type="AlphaFoldDB" id="A0A7K7D410"/>
<dbReference type="InterPro" id="IPR000547">
    <property type="entry name" value="Clathrin_H-chain/VPS_repeat"/>
</dbReference>
<evidence type="ECO:0000256" key="7">
    <source>
        <dbReference type="ARBA" id="ARBA00023329"/>
    </source>
</evidence>
<evidence type="ECO:0000256" key="1">
    <source>
        <dbReference type="ARBA" id="ARBA00004180"/>
    </source>
</evidence>
<evidence type="ECO:0000256" key="4">
    <source>
        <dbReference type="ARBA" id="ARBA00022737"/>
    </source>
</evidence>
<dbReference type="Gene3D" id="2.130.10.110">
    <property type="entry name" value="Clathrin heavy-chain terminal domain"/>
    <property type="match status" value="1"/>
</dbReference>
<name>A0A7K7D410_PHEME</name>
<dbReference type="GO" id="GO:0005198">
    <property type="term" value="F:structural molecule activity"/>
    <property type="evidence" value="ECO:0007669"/>
    <property type="project" value="InterPro"/>
</dbReference>
<dbReference type="Pfam" id="PF01394">
    <property type="entry name" value="Clathrin_propel"/>
    <property type="match status" value="2"/>
</dbReference>
<dbReference type="InterPro" id="IPR022365">
    <property type="entry name" value="Clathrin_H-chain_propeller_rpt"/>
</dbReference>
<dbReference type="GO" id="GO:0006886">
    <property type="term" value="P:intracellular protein transport"/>
    <property type="evidence" value="ECO:0007669"/>
    <property type="project" value="UniProtKB-UniRule"/>
</dbReference>
<keyword evidence="7" id="KW-0968">Cytoplasmic vesicle</keyword>
<feature type="repeat" description="CHCR" evidence="8">
    <location>
        <begin position="674"/>
        <end position="775"/>
    </location>
</feature>
<evidence type="ECO:0000256" key="3">
    <source>
        <dbReference type="ARBA" id="ARBA00009535"/>
    </source>
</evidence>
<keyword evidence="4" id="KW-0677">Repeat</keyword>
<evidence type="ECO:0000256" key="8">
    <source>
        <dbReference type="PROSITE-ProRule" id="PRU01006"/>
    </source>
</evidence>
<dbReference type="SUPFAM" id="SSF50989">
    <property type="entry name" value="Clathrin heavy-chain terminal domain"/>
    <property type="match status" value="1"/>
</dbReference>
<dbReference type="GO" id="GO:0006898">
    <property type="term" value="P:receptor-mediated endocytosis"/>
    <property type="evidence" value="ECO:0007669"/>
    <property type="project" value="TreeGrafter"/>
</dbReference>